<keyword evidence="1" id="KW-0808">Transferase</keyword>
<accession>A0ABS2VJY7</accession>
<keyword evidence="1" id="KW-0723">Serine/threonine-protein kinase</keyword>
<dbReference type="InterPro" id="IPR003594">
    <property type="entry name" value="HATPase_dom"/>
</dbReference>
<dbReference type="RefSeq" id="WP_205381619.1">
    <property type="nucleotide sequence ID" value="NZ_JAFFZS010000002.1"/>
</dbReference>
<dbReference type="GO" id="GO:0005524">
    <property type="term" value="F:ATP binding"/>
    <property type="evidence" value="ECO:0007669"/>
    <property type="project" value="UniProtKB-KW"/>
</dbReference>
<dbReference type="Gene3D" id="3.30.565.10">
    <property type="entry name" value="Histidine kinase-like ATPase, C-terminal domain"/>
    <property type="match status" value="1"/>
</dbReference>
<dbReference type="SUPFAM" id="SSF55874">
    <property type="entry name" value="ATPase domain of HSP90 chaperone/DNA topoisomerase II/histidine kinase"/>
    <property type="match status" value="1"/>
</dbReference>
<dbReference type="EMBL" id="JAFFZS010000002">
    <property type="protein sequence ID" value="MBN0043406.1"/>
    <property type="molecule type" value="Genomic_DNA"/>
</dbReference>
<keyword evidence="5" id="KW-1185">Reference proteome</keyword>
<dbReference type="PANTHER" id="PTHR35526:SF3">
    <property type="entry name" value="ANTI-SIGMA-F FACTOR RSBW"/>
    <property type="match status" value="1"/>
</dbReference>
<dbReference type="CDD" id="cd16936">
    <property type="entry name" value="HATPase_RsbW-like"/>
    <property type="match status" value="1"/>
</dbReference>
<dbReference type="Proteomes" id="UP000788262">
    <property type="component" value="Unassembled WGS sequence"/>
</dbReference>
<evidence type="ECO:0000256" key="1">
    <source>
        <dbReference type="ARBA" id="ARBA00022527"/>
    </source>
</evidence>
<comment type="caution">
    <text evidence="4">The sequence shown here is derived from an EMBL/GenBank/DDBJ whole genome shotgun (WGS) entry which is preliminary data.</text>
</comment>
<feature type="region of interest" description="Disordered" evidence="2">
    <location>
        <begin position="148"/>
        <end position="188"/>
    </location>
</feature>
<reference evidence="4 5" key="1">
    <citation type="submission" date="2021-02" db="EMBL/GenBank/DDBJ databases">
        <title>Whole genome sequencing of Streptomyces actuosus VRA1.</title>
        <authorList>
            <person name="Sen G."/>
            <person name="Sen A."/>
        </authorList>
    </citation>
    <scope>NUCLEOTIDE SEQUENCE [LARGE SCALE GENOMIC DNA]</scope>
    <source>
        <strain evidence="4 5">VRA1</strain>
    </source>
</reference>
<dbReference type="InterPro" id="IPR050267">
    <property type="entry name" value="Anti-sigma-factor_SerPK"/>
</dbReference>
<keyword evidence="4" id="KW-0547">Nucleotide-binding</keyword>
<dbReference type="InterPro" id="IPR036890">
    <property type="entry name" value="HATPase_C_sf"/>
</dbReference>
<dbReference type="PANTHER" id="PTHR35526">
    <property type="entry name" value="ANTI-SIGMA-F FACTOR RSBW-RELATED"/>
    <property type="match status" value="1"/>
</dbReference>
<evidence type="ECO:0000256" key="2">
    <source>
        <dbReference type="SAM" id="MobiDB-lite"/>
    </source>
</evidence>
<keyword evidence="4" id="KW-0067">ATP-binding</keyword>
<name>A0ABS2VJY7_STRAS</name>
<evidence type="ECO:0000259" key="3">
    <source>
        <dbReference type="Pfam" id="PF13581"/>
    </source>
</evidence>
<sequence>MNQELTAAADRLPQPARPVRNFSVLLSPTPRGARLARLLAVEQLRSWELPLDPARHVVAELANNAATHGRVPGRNFRLLLYVVGAVLRVEVTDTRGDRLPPHRNAVRGGEGGHGLALVDAFADRWGVAPGLPPRKTVWAELTVPACMSPAPDGPGPGAAGGLLQGPSGRKNSHQAPPLPPAGRTHSPE</sequence>
<protein>
    <submittedName>
        <fullName evidence="4">ATP-binding protein</fullName>
    </submittedName>
</protein>
<feature type="domain" description="Histidine kinase/HSP90-like ATPase" evidence="3">
    <location>
        <begin position="27"/>
        <end position="125"/>
    </location>
</feature>
<proteinExistence type="predicted"/>
<evidence type="ECO:0000313" key="4">
    <source>
        <dbReference type="EMBL" id="MBN0043406.1"/>
    </source>
</evidence>
<dbReference type="Pfam" id="PF13581">
    <property type="entry name" value="HATPase_c_2"/>
    <property type="match status" value="1"/>
</dbReference>
<organism evidence="4 5">
    <name type="scientific">Streptomyces actuosus</name>
    <dbReference type="NCBI Taxonomy" id="1885"/>
    <lineage>
        <taxon>Bacteria</taxon>
        <taxon>Bacillati</taxon>
        <taxon>Actinomycetota</taxon>
        <taxon>Actinomycetes</taxon>
        <taxon>Kitasatosporales</taxon>
        <taxon>Streptomycetaceae</taxon>
        <taxon>Streptomyces</taxon>
    </lineage>
</organism>
<gene>
    <name evidence="4" type="ORF">JS756_04685</name>
</gene>
<evidence type="ECO:0000313" key="5">
    <source>
        <dbReference type="Proteomes" id="UP000788262"/>
    </source>
</evidence>
<keyword evidence="1" id="KW-0418">Kinase</keyword>